<evidence type="ECO:0000256" key="2">
    <source>
        <dbReference type="SAM" id="MobiDB-lite"/>
    </source>
</evidence>
<dbReference type="Proteomes" id="UP000714275">
    <property type="component" value="Unassembled WGS sequence"/>
</dbReference>
<organism evidence="3 4">
    <name type="scientific">Suillus placidus</name>
    <dbReference type="NCBI Taxonomy" id="48579"/>
    <lineage>
        <taxon>Eukaryota</taxon>
        <taxon>Fungi</taxon>
        <taxon>Dikarya</taxon>
        <taxon>Basidiomycota</taxon>
        <taxon>Agaricomycotina</taxon>
        <taxon>Agaricomycetes</taxon>
        <taxon>Agaricomycetidae</taxon>
        <taxon>Boletales</taxon>
        <taxon>Suillineae</taxon>
        <taxon>Suillaceae</taxon>
        <taxon>Suillus</taxon>
    </lineage>
</organism>
<dbReference type="EMBL" id="JABBWD010000047">
    <property type="protein sequence ID" value="KAG1773659.1"/>
    <property type="molecule type" value="Genomic_DNA"/>
</dbReference>
<dbReference type="OrthoDB" id="2150628at2759"/>
<keyword evidence="1" id="KW-0175">Coiled coil</keyword>
<dbReference type="PANTHER" id="PTHR37096:SF1">
    <property type="entry name" value="AAA+ ATPASE DOMAIN-CONTAINING PROTEIN"/>
    <property type="match status" value="1"/>
</dbReference>
<keyword evidence="4" id="KW-1185">Reference proteome</keyword>
<evidence type="ECO:0000313" key="4">
    <source>
        <dbReference type="Proteomes" id="UP000714275"/>
    </source>
</evidence>
<feature type="region of interest" description="Disordered" evidence="2">
    <location>
        <begin position="248"/>
        <end position="319"/>
    </location>
</feature>
<sequence length="700" mass="78545">MRTRTTKGSPASPVPRPRSQYSSNAMHWLFRSNLPHRRSSAAYSADVGRRNLFGMSEVFGVLLNPSETLRSLSESKRLLEEARNEINETRDSHERSPSRPKHAFTRLPWFLPRETEIHAIERILEGEPSFTVLFGASSVGKTVLLREILSRNIYHVLHFDLRIPGFADMTSLYMSMSQQMERYFDEISKATPGYEDFQKEGLEFKHDRLNVERRLNSSPVGSSGSQVRTSDIARLMELFQSSLLKYSEFEPSEQPPESGKRKKDSDVSSDRTKLNSSSPSPSHKSRWLFKRKGKKPCDGQQNPELSSSVVNSNAREKEREKATKRIPVVFFDEAHKLPALIQSSDAMKCLLDSMLVLTKQDRLCHVIHATSDPFYQAWLRQLNVMQHCKIITVGDCTKAETRAFFVEKMLPRVPENLRASLSFDSLYDAFGGKLAHWHDYVNDYVNAGGNFEIKQSSHFLQAHAVLNLHIIHSSQATTVTSGGQDPTTPSTPAARPRSSGPDALHANLGPACFKTYPPVRNSLRDPSSISEENSADFSAMQLLKVMSKLSQVGTNHLPYFLLCRELGVRAVDGMVKGRVLNLHWTDPVTHEGEPPARQEPITPITVNPSVGIIPSPINIGSGSTLGASSEDGDMVVINPVNMSTRELGQIDEEDEEEAVIGPKLVPLTPIMRYAMREVVLEYEDVRTLSDYASFTDVEEY</sequence>
<feature type="compositionally biased region" description="Low complexity" evidence="2">
    <location>
        <begin position="486"/>
        <end position="499"/>
    </location>
</feature>
<dbReference type="InterPro" id="IPR051667">
    <property type="entry name" value="Archaeal_ATPase_domain"/>
</dbReference>
<feature type="region of interest" description="Disordered" evidence="2">
    <location>
        <begin position="477"/>
        <end position="501"/>
    </location>
</feature>
<protein>
    <recommendedName>
        <fullName evidence="5">AAA+ ATPase domain-containing protein</fullName>
    </recommendedName>
</protein>
<name>A0A9P6ZNK7_9AGAM</name>
<dbReference type="PANTHER" id="PTHR37096">
    <property type="entry name" value="YALI0E33429P"/>
    <property type="match status" value="1"/>
</dbReference>
<accession>A0A9P6ZNK7</accession>
<feature type="compositionally biased region" description="Basic and acidic residues" evidence="2">
    <location>
        <begin position="263"/>
        <end position="273"/>
    </location>
</feature>
<feature type="compositionally biased region" description="Basic residues" evidence="2">
    <location>
        <begin position="283"/>
        <end position="294"/>
    </location>
</feature>
<evidence type="ECO:0000313" key="3">
    <source>
        <dbReference type="EMBL" id="KAG1773659.1"/>
    </source>
</evidence>
<gene>
    <name evidence="3" type="ORF">EV702DRAFT_570166</name>
</gene>
<feature type="compositionally biased region" description="Polar residues" evidence="2">
    <location>
        <begin position="299"/>
        <end position="313"/>
    </location>
</feature>
<proteinExistence type="predicted"/>
<dbReference type="Gene3D" id="3.40.50.300">
    <property type="entry name" value="P-loop containing nucleotide triphosphate hydrolases"/>
    <property type="match status" value="1"/>
</dbReference>
<dbReference type="InterPro" id="IPR027417">
    <property type="entry name" value="P-loop_NTPase"/>
</dbReference>
<dbReference type="SUPFAM" id="SSF52540">
    <property type="entry name" value="P-loop containing nucleoside triphosphate hydrolases"/>
    <property type="match status" value="1"/>
</dbReference>
<evidence type="ECO:0008006" key="5">
    <source>
        <dbReference type="Google" id="ProtNLM"/>
    </source>
</evidence>
<evidence type="ECO:0000256" key="1">
    <source>
        <dbReference type="SAM" id="Coils"/>
    </source>
</evidence>
<dbReference type="AlphaFoldDB" id="A0A9P6ZNK7"/>
<reference evidence="3" key="1">
    <citation type="journal article" date="2020" name="New Phytol.">
        <title>Comparative genomics reveals dynamic genome evolution in host specialist ectomycorrhizal fungi.</title>
        <authorList>
            <person name="Lofgren L.A."/>
            <person name="Nguyen N.H."/>
            <person name="Vilgalys R."/>
            <person name="Ruytinx J."/>
            <person name="Liao H.L."/>
            <person name="Branco S."/>
            <person name="Kuo A."/>
            <person name="LaButti K."/>
            <person name="Lipzen A."/>
            <person name="Andreopoulos W."/>
            <person name="Pangilinan J."/>
            <person name="Riley R."/>
            <person name="Hundley H."/>
            <person name="Na H."/>
            <person name="Barry K."/>
            <person name="Grigoriev I.V."/>
            <person name="Stajich J.E."/>
            <person name="Kennedy P.G."/>
        </authorList>
    </citation>
    <scope>NUCLEOTIDE SEQUENCE</scope>
    <source>
        <strain evidence="3">DOB743</strain>
    </source>
</reference>
<comment type="caution">
    <text evidence="3">The sequence shown here is derived from an EMBL/GenBank/DDBJ whole genome shotgun (WGS) entry which is preliminary data.</text>
</comment>
<feature type="coiled-coil region" evidence="1">
    <location>
        <begin position="69"/>
        <end position="96"/>
    </location>
</feature>
<feature type="region of interest" description="Disordered" evidence="2">
    <location>
        <begin position="1"/>
        <end position="20"/>
    </location>
</feature>